<dbReference type="AlphaFoldDB" id="A0AAE1VYJ3"/>
<dbReference type="GO" id="GO:0051321">
    <property type="term" value="P:meiotic cell cycle"/>
    <property type="evidence" value="ECO:0007669"/>
    <property type="project" value="UniProtKB-KW"/>
</dbReference>
<dbReference type="InterPro" id="IPR011990">
    <property type="entry name" value="TPR-like_helical_dom_sf"/>
</dbReference>
<evidence type="ECO:0000256" key="2">
    <source>
        <dbReference type="ARBA" id="ARBA00031845"/>
    </source>
</evidence>
<keyword evidence="1" id="KW-0469">Meiosis</keyword>
<dbReference type="PANTHER" id="PTHR40375">
    <property type="entry name" value="SPORULATION-SPECIFIC PROTEIN 22"/>
    <property type="match status" value="1"/>
</dbReference>
<dbReference type="GO" id="GO:0090173">
    <property type="term" value="P:regulation of synaptonemal complex assembly"/>
    <property type="evidence" value="ECO:0007669"/>
    <property type="project" value="InterPro"/>
</dbReference>
<dbReference type="Proteomes" id="UP001289374">
    <property type="component" value="Unassembled WGS sequence"/>
</dbReference>
<sequence length="495" mass="54766">MAMKAWLGLGYGEAEKELRGMVLNKGIPEGVWVSAVESYFQAAGAAGAETIKGVFLGLLERCHVSAGAAIRVVSRIIGNGLSHGEGMKVRANVVTELVTDERVVAVFDREGAAKERTTMHALLWNCATEHFRSKEYLLSAEMFEKSMLYVPHGMENRILRAKGYRVLCLCYLGLLQLDRAEEYINEAEKLEPNIASSFLKFKIFLQKNDHDRAIAQMQAMPSCLDFSTDFISLSAHEAVACRCLPVATASLSQLLNFYASGKSMPTNEVVVFRTLVTILSQEPANETDVLRYMKQARSRLSEIGPDLFFGKCEVGRREKNWFAGNAWNSGVRTGQEKNYELSAEYFKLASEFFGVVGDGETEGNDVMVCKSIIMAVSAIIAGEKHRKCTLLETEVRQAIDLLGRAGKILKSASGSIRQIDDQTAAIELNFFFMYTWCSFDLYSRLSDLSAQQLSLVKTFASSKSCNPKHLLHIGLEASQGPRSNPEVCTFALNTA</sequence>
<evidence type="ECO:0000313" key="4">
    <source>
        <dbReference type="Proteomes" id="UP001289374"/>
    </source>
</evidence>
<dbReference type="PANTHER" id="PTHR40375:SF2">
    <property type="entry name" value="SPORULATION-SPECIFIC PROTEIN 22"/>
    <property type="match status" value="1"/>
</dbReference>
<dbReference type="EMBL" id="JACGWL010000799">
    <property type="protein sequence ID" value="KAK4381851.1"/>
    <property type="molecule type" value="Genomic_DNA"/>
</dbReference>
<protein>
    <recommendedName>
        <fullName evidence="2">Protein ZIP4 homolog</fullName>
    </recommendedName>
</protein>
<gene>
    <name evidence="3" type="ORF">Sango_2928300</name>
</gene>
<reference evidence="3" key="1">
    <citation type="submission" date="2020-06" db="EMBL/GenBank/DDBJ databases">
        <authorList>
            <person name="Li T."/>
            <person name="Hu X."/>
            <person name="Zhang T."/>
            <person name="Song X."/>
            <person name="Zhang H."/>
            <person name="Dai N."/>
            <person name="Sheng W."/>
            <person name="Hou X."/>
            <person name="Wei L."/>
        </authorList>
    </citation>
    <scope>NUCLEOTIDE SEQUENCE</scope>
    <source>
        <strain evidence="3">K16</strain>
        <tissue evidence="3">Leaf</tissue>
    </source>
</reference>
<evidence type="ECO:0000256" key="1">
    <source>
        <dbReference type="ARBA" id="ARBA00023254"/>
    </source>
</evidence>
<evidence type="ECO:0000313" key="3">
    <source>
        <dbReference type="EMBL" id="KAK4381851.1"/>
    </source>
</evidence>
<reference evidence="3" key="2">
    <citation type="journal article" date="2024" name="Plant">
        <title>Genomic evolution and insights into agronomic trait innovations of Sesamum species.</title>
        <authorList>
            <person name="Miao H."/>
            <person name="Wang L."/>
            <person name="Qu L."/>
            <person name="Liu H."/>
            <person name="Sun Y."/>
            <person name="Le M."/>
            <person name="Wang Q."/>
            <person name="Wei S."/>
            <person name="Zheng Y."/>
            <person name="Lin W."/>
            <person name="Duan Y."/>
            <person name="Cao H."/>
            <person name="Xiong S."/>
            <person name="Wang X."/>
            <person name="Wei L."/>
            <person name="Li C."/>
            <person name="Ma Q."/>
            <person name="Ju M."/>
            <person name="Zhao R."/>
            <person name="Li G."/>
            <person name="Mu C."/>
            <person name="Tian Q."/>
            <person name="Mei H."/>
            <person name="Zhang T."/>
            <person name="Gao T."/>
            <person name="Zhang H."/>
        </authorList>
    </citation>
    <scope>NUCLEOTIDE SEQUENCE</scope>
    <source>
        <strain evidence="3">K16</strain>
    </source>
</reference>
<keyword evidence="4" id="KW-1185">Reference proteome</keyword>
<accession>A0AAE1VYJ3</accession>
<organism evidence="3 4">
    <name type="scientific">Sesamum angolense</name>
    <dbReference type="NCBI Taxonomy" id="2727404"/>
    <lineage>
        <taxon>Eukaryota</taxon>
        <taxon>Viridiplantae</taxon>
        <taxon>Streptophyta</taxon>
        <taxon>Embryophyta</taxon>
        <taxon>Tracheophyta</taxon>
        <taxon>Spermatophyta</taxon>
        <taxon>Magnoliopsida</taxon>
        <taxon>eudicotyledons</taxon>
        <taxon>Gunneridae</taxon>
        <taxon>Pentapetalae</taxon>
        <taxon>asterids</taxon>
        <taxon>lamiids</taxon>
        <taxon>Lamiales</taxon>
        <taxon>Pedaliaceae</taxon>
        <taxon>Sesamum</taxon>
    </lineage>
</organism>
<proteinExistence type="predicted"/>
<dbReference type="SUPFAM" id="SSF48452">
    <property type="entry name" value="TPR-like"/>
    <property type="match status" value="1"/>
</dbReference>
<dbReference type="Pfam" id="PF08631">
    <property type="entry name" value="SPO22"/>
    <property type="match status" value="1"/>
</dbReference>
<dbReference type="InterPro" id="IPR039057">
    <property type="entry name" value="Spo22/ZIP4"/>
</dbReference>
<dbReference type="InterPro" id="IPR013940">
    <property type="entry name" value="Spo22/ZIP4/TEX11"/>
</dbReference>
<dbReference type="Gene3D" id="1.25.40.10">
    <property type="entry name" value="Tetratricopeptide repeat domain"/>
    <property type="match status" value="1"/>
</dbReference>
<name>A0AAE1VYJ3_9LAMI</name>
<comment type="caution">
    <text evidence="3">The sequence shown here is derived from an EMBL/GenBank/DDBJ whole genome shotgun (WGS) entry which is preliminary data.</text>
</comment>